<dbReference type="PANTHER" id="PTHR12045:SF3">
    <property type="entry name" value="INACTIVE ALLANTOICASE-RELATED"/>
    <property type="match status" value="1"/>
</dbReference>
<feature type="domain" description="Allantoicase" evidence="3">
    <location>
        <begin position="27"/>
        <end position="176"/>
    </location>
</feature>
<dbReference type="PIRSF" id="PIRSF016516">
    <property type="entry name" value="Allantoicase"/>
    <property type="match status" value="1"/>
</dbReference>
<dbReference type="UniPathway" id="UPA00395">
    <property type="reaction ID" value="UER00654"/>
</dbReference>
<evidence type="ECO:0000256" key="1">
    <source>
        <dbReference type="ARBA" id="ARBA00009242"/>
    </source>
</evidence>
<evidence type="ECO:0000313" key="4">
    <source>
        <dbReference type="EMBL" id="SDR14771.1"/>
    </source>
</evidence>
<organism evidence="4 5">
    <name type="scientific">Actinopolyspora saharensis</name>
    <dbReference type="NCBI Taxonomy" id="995062"/>
    <lineage>
        <taxon>Bacteria</taxon>
        <taxon>Bacillati</taxon>
        <taxon>Actinomycetota</taxon>
        <taxon>Actinomycetes</taxon>
        <taxon>Actinopolysporales</taxon>
        <taxon>Actinopolysporaceae</taxon>
        <taxon>Actinopolyspora</taxon>
    </lineage>
</organism>
<dbReference type="NCBIfam" id="TIGR02961">
    <property type="entry name" value="allantoicase"/>
    <property type="match status" value="1"/>
</dbReference>
<dbReference type="InterPro" id="IPR015908">
    <property type="entry name" value="Allantoicase_dom"/>
</dbReference>
<evidence type="ECO:0000256" key="2">
    <source>
        <dbReference type="HAMAP-Rule" id="MF_00813"/>
    </source>
</evidence>
<dbReference type="SUPFAM" id="SSF49785">
    <property type="entry name" value="Galactose-binding domain-like"/>
    <property type="match status" value="2"/>
</dbReference>
<evidence type="ECO:0000313" key="5">
    <source>
        <dbReference type="Proteomes" id="UP000199301"/>
    </source>
</evidence>
<dbReference type="STRING" id="995062.SAMN04489718_3762"/>
<comment type="catalytic activity">
    <reaction evidence="2">
        <text>allantoate + H2O = (S)-ureidoglycolate + urea</text>
        <dbReference type="Rhea" id="RHEA:11016"/>
        <dbReference type="ChEBI" id="CHEBI:15377"/>
        <dbReference type="ChEBI" id="CHEBI:16199"/>
        <dbReference type="ChEBI" id="CHEBI:17536"/>
        <dbReference type="ChEBI" id="CHEBI:57296"/>
        <dbReference type="EC" id="3.5.3.4"/>
    </reaction>
</comment>
<comment type="pathway">
    <text evidence="2">Nitrogen metabolism; (S)-allantoin degradation; (S)-ureidoglycolate from allantoate (aminidohydrolase route): step 1/1.</text>
</comment>
<protein>
    <recommendedName>
        <fullName evidence="2">Probable allantoicase</fullName>
        <ecNumber evidence="2">3.5.3.4</ecNumber>
    </recommendedName>
    <alternativeName>
        <fullName evidence="2">Allantoate amidinohydrolase</fullName>
    </alternativeName>
</protein>
<reference evidence="5" key="1">
    <citation type="submission" date="2016-10" db="EMBL/GenBank/DDBJ databases">
        <authorList>
            <person name="Varghese N."/>
            <person name="Submissions S."/>
        </authorList>
    </citation>
    <scope>NUCLEOTIDE SEQUENCE [LARGE SCALE GENOMIC DNA]</scope>
    <source>
        <strain evidence="5">DSM 45459</strain>
    </source>
</reference>
<dbReference type="InterPro" id="IPR005164">
    <property type="entry name" value="Allantoicase"/>
</dbReference>
<comment type="similarity">
    <text evidence="1 2">Belongs to the allantoicase family.</text>
</comment>
<dbReference type="GO" id="GO:0004037">
    <property type="term" value="F:allantoicase activity"/>
    <property type="evidence" value="ECO:0007669"/>
    <property type="project" value="UniProtKB-UniRule"/>
</dbReference>
<dbReference type="Proteomes" id="UP000199301">
    <property type="component" value="Unassembled WGS sequence"/>
</dbReference>
<evidence type="ECO:0000259" key="3">
    <source>
        <dbReference type="Pfam" id="PF03561"/>
    </source>
</evidence>
<dbReference type="Gene3D" id="2.60.120.260">
    <property type="entry name" value="Galactose-binding domain-like"/>
    <property type="match status" value="2"/>
</dbReference>
<dbReference type="EMBL" id="FNKO01000002">
    <property type="protein sequence ID" value="SDR14771.1"/>
    <property type="molecule type" value="Genomic_DNA"/>
</dbReference>
<dbReference type="Pfam" id="PF03561">
    <property type="entry name" value="Allantoicase"/>
    <property type="match status" value="2"/>
</dbReference>
<dbReference type="AlphaFoldDB" id="A0A1H1GNS5"/>
<dbReference type="EC" id="3.5.3.4" evidence="2"/>
<dbReference type="GO" id="GO:0006144">
    <property type="term" value="P:purine nucleobase metabolic process"/>
    <property type="evidence" value="ECO:0007669"/>
    <property type="project" value="UniProtKB-KW"/>
</dbReference>
<dbReference type="HAMAP" id="MF_00813">
    <property type="entry name" value="Allantoicase"/>
    <property type="match status" value="1"/>
</dbReference>
<sequence length="392" mass="43445">MTQHQDSAAADDSYRSALPDLASRAFGGSVGHANDELFAERENLVKPEEPVFQPYSFGHKGQIYDGWETRRRREPGFDHAVVRLGLPGLIRRLVVDTSFFKGNYPPKVSVQARAAEDHPDPAGFDEAGWEEILPPTPVEGHTRNVFDVDPEHRYTHVRLCMHPDGGVARLRVHGEPVADPRWTSDRFDLAALENGGTVTGCSNMFFSSPANLLAPGLARVMGEGWETSRRRDDGNDWVAVRLAAVGTVDRAELDTSHFKGNSPGWAALSGCDARVSDPDDPGSWTELLPRTRLQPDTRHRFRLPVRSEVTHVRLDVFPDGGMARLRLYGRAAESGMRELAARWFDRLPPEHARAVLTAEGGLDGTAVEELLARRPFAAGEGLPRELWELLEV</sequence>
<dbReference type="RefSeq" id="WP_092526165.1">
    <property type="nucleotide sequence ID" value="NZ_FNKO01000002.1"/>
</dbReference>
<gene>
    <name evidence="2" type="primary">alc</name>
    <name evidence="4" type="ORF">SAMN04489718_3762</name>
</gene>
<dbReference type="InterPro" id="IPR008979">
    <property type="entry name" value="Galactose-bd-like_sf"/>
</dbReference>
<keyword evidence="5" id="KW-1185">Reference proteome</keyword>
<feature type="domain" description="Allantoicase" evidence="3">
    <location>
        <begin position="195"/>
        <end position="331"/>
    </location>
</feature>
<dbReference type="OrthoDB" id="2078334at2"/>
<keyword evidence="2" id="KW-0378">Hydrolase</keyword>
<dbReference type="PANTHER" id="PTHR12045">
    <property type="entry name" value="ALLANTOICASE"/>
    <property type="match status" value="1"/>
</dbReference>
<name>A0A1H1GNS5_9ACTN</name>
<keyword evidence="2" id="KW-0659">Purine metabolism</keyword>
<dbReference type="GO" id="GO:0000256">
    <property type="term" value="P:allantoin catabolic process"/>
    <property type="evidence" value="ECO:0007669"/>
    <property type="project" value="UniProtKB-UniRule"/>
</dbReference>
<accession>A0A1H1GNS5</accession>
<proteinExistence type="inferred from homology"/>